<evidence type="ECO:0000256" key="1">
    <source>
        <dbReference type="ARBA" id="ARBA00011073"/>
    </source>
</evidence>
<dbReference type="PROSITE" id="PS51892">
    <property type="entry name" value="SUBTILASE"/>
    <property type="match status" value="1"/>
</dbReference>
<dbReference type="Gene3D" id="3.30.70.80">
    <property type="entry name" value="Peptidase S8 propeptide/proteinase inhibitor I9"/>
    <property type="match status" value="1"/>
</dbReference>
<feature type="region of interest" description="Disordered" evidence="8">
    <location>
        <begin position="483"/>
        <end position="516"/>
    </location>
</feature>
<feature type="active site" description="Charge relay system" evidence="6">
    <location>
        <position position="188"/>
    </location>
</feature>
<comment type="caution">
    <text evidence="10">The sequence shown here is derived from an EMBL/GenBank/DDBJ whole genome shotgun (WGS) entry which is preliminary data.</text>
</comment>
<dbReference type="GO" id="GO:0006508">
    <property type="term" value="P:proteolysis"/>
    <property type="evidence" value="ECO:0007669"/>
    <property type="project" value="UniProtKB-KW"/>
</dbReference>
<dbReference type="Gene3D" id="2.60.40.10">
    <property type="entry name" value="Immunoglobulins"/>
    <property type="match status" value="2"/>
</dbReference>
<dbReference type="InterPro" id="IPR023827">
    <property type="entry name" value="Peptidase_S8_Asp-AS"/>
</dbReference>
<evidence type="ECO:0000256" key="4">
    <source>
        <dbReference type="ARBA" id="ARBA00022801"/>
    </source>
</evidence>
<dbReference type="InterPro" id="IPR006311">
    <property type="entry name" value="TAT_signal"/>
</dbReference>
<gene>
    <name evidence="10" type="ORF">ACFSBL_01145</name>
</gene>
<dbReference type="PANTHER" id="PTHR43806:SF11">
    <property type="entry name" value="CEREVISIN-RELATED"/>
    <property type="match status" value="1"/>
</dbReference>
<evidence type="ECO:0000259" key="9">
    <source>
        <dbReference type="Pfam" id="PF00082"/>
    </source>
</evidence>
<dbReference type="InterPro" id="IPR023828">
    <property type="entry name" value="Peptidase_S8_Ser-AS"/>
</dbReference>
<dbReference type="InterPro" id="IPR034202">
    <property type="entry name" value="Subtilisin_Carlsberg-like"/>
</dbReference>
<evidence type="ECO:0000256" key="7">
    <source>
        <dbReference type="RuleBase" id="RU003355"/>
    </source>
</evidence>
<evidence type="ECO:0000256" key="5">
    <source>
        <dbReference type="ARBA" id="ARBA00022825"/>
    </source>
</evidence>
<dbReference type="SUPFAM" id="SSF52743">
    <property type="entry name" value="Subtilisin-like"/>
    <property type="match status" value="1"/>
</dbReference>
<dbReference type="Pfam" id="PF00082">
    <property type="entry name" value="Peptidase_S8"/>
    <property type="match status" value="1"/>
</dbReference>
<feature type="region of interest" description="Disordered" evidence="8">
    <location>
        <begin position="553"/>
        <end position="580"/>
    </location>
</feature>
<evidence type="ECO:0000313" key="10">
    <source>
        <dbReference type="EMBL" id="MFD1644280.1"/>
    </source>
</evidence>
<dbReference type="CDD" id="cd00146">
    <property type="entry name" value="PKD"/>
    <property type="match status" value="1"/>
</dbReference>
<keyword evidence="2 6" id="KW-0645">Protease</keyword>
<dbReference type="EMBL" id="JBHUDO010000001">
    <property type="protein sequence ID" value="MFD1644280.1"/>
    <property type="molecule type" value="Genomic_DNA"/>
</dbReference>
<accession>A0ABD6DD94</accession>
<dbReference type="Gene3D" id="3.40.50.200">
    <property type="entry name" value="Peptidase S8/S53 domain"/>
    <property type="match status" value="1"/>
</dbReference>
<feature type="active site" description="Charge relay system" evidence="6">
    <location>
        <position position="134"/>
    </location>
</feature>
<evidence type="ECO:0000256" key="2">
    <source>
        <dbReference type="ARBA" id="ARBA00022670"/>
    </source>
</evidence>
<dbReference type="AlphaFoldDB" id="A0ABD6DD94"/>
<feature type="compositionally biased region" description="Low complexity" evidence="8">
    <location>
        <begin position="554"/>
        <end position="570"/>
    </location>
</feature>
<dbReference type="InterPro" id="IPR015500">
    <property type="entry name" value="Peptidase_S8_subtilisin-rel"/>
</dbReference>
<dbReference type="PANTHER" id="PTHR43806">
    <property type="entry name" value="PEPTIDASE S8"/>
    <property type="match status" value="1"/>
</dbReference>
<evidence type="ECO:0000256" key="3">
    <source>
        <dbReference type="ARBA" id="ARBA00022723"/>
    </source>
</evidence>
<feature type="domain" description="Peptidase S8/S53" evidence="9">
    <location>
        <begin position="125"/>
        <end position="386"/>
    </location>
</feature>
<dbReference type="PROSITE" id="PS51318">
    <property type="entry name" value="TAT"/>
    <property type="match status" value="1"/>
</dbReference>
<feature type="compositionally biased region" description="Polar residues" evidence="8">
    <location>
        <begin position="483"/>
        <end position="508"/>
    </location>
</feature>
<keyword evidence="11" id="KW-1185">Reference proteome</keyword>
<feature type="region of interest" description="Disordered" evidence="8">
    <location>
        <begin position="398"/>
        <end position="421"/>
    </location>
</feature>
<dbReference type="GO" id="GO:0046872">
    <property type="term" value="F:metal ion binding"/>
    <property type="evidence" value="ECO:0007669"/>
    <property type="project" value="UniProtKB-KW"/>
</dbReference>
<dbReference type="InterPro" id="IPR000209">
    <property type="entry name" value="Peptidase_S8/S53_dom"/>
</dbReference>
<dbReference type="PROSITE" id="PS00138">
    <property type="entry name" value="SUBTILASE_SER"/>
    <property type="match status" value="1"/>
</dbReference>
<keyword evidence="3" id="KW-0479">Metal-binding</keyword>
<organism evidence="10 11">
    <name type="scientific">Haloarchaeobius litoreus</name>
    <dbReference type="NCBI Taxonomy" id="755306"/>
    <lineage>
        <taxon>Archaea</taxon>
        <taxon>Methanobacteriati</taxon>
        <taxon>Methanobacteriota</taxon>
        <taxon>Stenosarchaea group</taxon>
        <taxon>Halobacteria</taxon>
        <taxon>Halobacteriales</taxon>
        <taxon>Halorubellaceae</taxon>
        <taxon>Haloarchaeobius</taxon>
    </lineage>
</organism>
<dbReference type="InterPro" id="IPR013783">
    <property type="entry name" value="Ig-like_fold"/>
</dbReference>
<dbReference type="InterPro" id="IPR050131">
    <property type="entry name" value="Peptidase_S8_subtilisin-like"/>
</dbReference>
<evidence type="ECO:0000313" key="11">
    <source>
        <dbReference type="Proteomes" id="UP001597034"/>
    </source>
</evidence>
<dbReference type="InterPro" id="IPR036852">
    <property type="entry name" value="Peptidase_S8/S53_dom_sf"/>
</dbReference>
<dbReference type="GO" id="GO:0004252">
    <property type="term" value="F:serine-type endopeptidase activity"/>
    <property type="evidence" value="ECO:0007669"/>
    <property type="project" value="UniProtKB-UniRule"/>
</dbReference>
<proteinExistence type="inferred from homology"/>
<dbReference type="Proteomes" id="UP001597034">
    <property type="component" value="Unassembled WGS sequence"/>
</dbReference>
<dbReference type="CDD" id="cd07477">
    <property type="entry name" value="Peptidases_S8_Subtilisin_subset"/>
    <property type="match status" value="1"/>
</dbReference>
<evidence type="ECO:0000256" key="8">
    <source>
        <dbReference type="SAM" id="MobiDB-lite"/>
    </source>
</evidence>
<comment type="similarity">
    <text evidence="1 6 7">Belongs to the peptidase S8 family.</text>
</comment>
<protein>
    <submittedName>
        <fullName evidence="10">S8 family serine peptidase</fullName>
    </submittedName>
</protein>
<keyword evidence="4 6" id="KW-0378">Hydrolase</keyword>
<dbReference type="InterPro" id="IPR037045">
    <property type="entry name" value="S8pro/Inhibitor_I9_sf"/>
</dbReference>
<dbReference type="RefSeq" id="WP_256399558.1">
    <property type="nucleotide sequence ID" value="NZ_JANHJR010000002.1"/>
</dbReference>
<dbReference type="Pfam" id="PF17957">
    <property type="entry name" value="Big_7"/>
    <property type="match status" value="1"/>
</dbReference>
<name>A0ABD6DD94_9EURY</name>
<dbReference type="PROSITE" id="PS00136">
    <property type="entry name" value="SUBTILASE_ASP"/>
    <property type="match status" value="1"/>
</dbReference>
<evidence type="ECO:0000256" key="6">
    <source>
        <dbReference type="PROSITE-ProRule" id="PRU01240"/>
    </source>
</evidence>
<dbReference type="PRINTS" id="PR00723">
    <property type="entry name" value="SUBTILISIN"/>
</dbReference>
<dbReference type="SUPFAM" id="SSF54897">
    <property type="entry name" value="Protease propeptides/inhibitors"/>
    <property type="match status" value="1"/>
</dbReference>
<sequence length="603" mass="60321">MVRDTDGVSRRRLLKGAGAGLAATTMAGEVVAGEGAQDVIVGVSDDHGLQRAREQASSIRHEFDFDDIGQAVAGRFPTEALEALQNNPHVRYVEDDGEYHALAQTLPWGVDRVDADVLHANGDTGSGADIAILDTGIDSDHPDLAGNVQGGKCFTDNCCGEAGGGGGPFGCDTNNNDCPNAWDDDNDHGTHCAGIADAVNNTEGVVGVSTQANLWAGKVLDGCGSGSLSAIAAGIEWAADQGFDVASMSLGASSGDQTLQDAVQYAANNGLLMVAAAGNDGPCSDCVGYPAAYSEVVAVSSTASDDSLSDFSSTGPEVELAAPGTDIYSSVPSGYATFSGTSMACPHVSGAAAQVMATGATASEARTILQDSAEDIGLGDNEQGYGLLDAENAVAAAGGGGGGDDAAPSVSWANPADGDTVSDSVTLQISASDAEDGDDSLAVEWSVDGGTAQSASYNSTSGYYEASWDSTAVSDGDHTLSATATDSAGNTSSSSITVTTDNSSSGSTAPAIDEFGLSNRSNGGWARFEVSWAVSDADGDLASVDVVLDQNGTVDSASNSVSGASASGSDRLQDKKGSGSYDVTLTVTDAAGNSTSQTKTVSA</sequence>
<reference evidence="10 11" key="1">
    <citation type="journal article" date="2019" name="Int. J. Syst. Evol. Microbiol.">
        <title>The Global Catalogue of Microorganisms (GCM) 10K type strain sequencing project: providing services to taxonomists for standard genome sequencing and annotation.</title>
        <authorList>
            <consortium name="The Broad Institute Genomics Platform"/>
            <consortium name="The Broad Institute Genome Sequencing Center for Infectious Disease"/>
            <person name="Wu L."/>
            <person name="Ma J."/>
        </authorList>
    </citation>
    <scope>NUCLEOTIDE SEQUENCE [LARGE SCALE GENOMIC DNA]</scope>
    <source>
        <strain evidence="10 11">CGMCC 1.10390</strain>
    </source>
</reference>
<keyword evidence="5 6" id="KW-0720">Serine protease</keyword>
<feature type="active site" description="Charge relay system" evidence="6">
    <location>
        <position position="342"/>
    </location>
</feature>